<dbReference type="STRING" id="641025.SAMN05421507_110183"/>
<dbReference type="InterPro" id="IPR011008">
    <property type="entry name" value="Dimeric_a/b-barrel"/>
</dbReference>
<organism evidence="2 3">
    <name type="scientific">Lentzea jiangxiensis</name>
    <dbReference type="NCBI Taxonomy" id="641025"/>
    <lineage>
        <taxon>Bacteria</taxon>
        <taxon>Bacillati</taxon>
        <taxon>Actinomycetota</taxon>
        <taxon>Actinomycetes</taxon>
        <taxon>Pseudonocardiales</taxon>
        <taxon>Pseudonocardiaceae</taxon>
        <taxon>Lentzea</taxon>
    </lineage>
</organism>
<dbReference type="AlphaFoldDB" id="A0A1H0TRH6"/>
<name>A0A1H0TRH6_9PSEU</name>
<keyword evidence="2" id="KW-0560">Oxidoreductase</keyword>
<dbReference type="InterPro" id="IPR007138">
    <property type="entry name" value="ABM_dom"/>
</dbReference>
<proteinExistence type="predicted"/>
<dbReference type="GO" id="GO:0004497">
    <property type="term" value="F:monooxygenase activity"/>
    <property type="evidence" value="ECO:0007669"/>
    <property type="project" value="UniProtKB-KW"/>
</dbReference>
<accession>A0A1H0TRH6</accession>
<feature type="domain" description="ABM" evidence="1">
    <location>
        <begin position="3"/>
        <end position="97"/>
    </location>
</feature>
<reference evidence="3" key="1">
    <citation type="submission" date="2016-10" db="EMBL/GenBank/DDBJ databases">
        <authorList>
            <person name="Varghese N."/>
            <person name="Submissions S."/>
        </authorList>
    </citation>
    <scope>NUCLEOTIDE SEQUENCE [LARGE SCALE GENOMIC DNA]</scope>
    <source>
        <strain evidence="3">CGMCC 4.6609</strain>
    </source>
</reference>
<dbReference type="PROSITE" id="PS51725">
    <property type="entry name" value="ABM"/>
    <property type="match status" value="1"/>
</dbReference>
<evidence type="ECO:0000259" key="1">
    <source>
        <dbReference type="PROSITE" id="PS51725"/>
    </source>
</evidence>
<dbReference type="Gene3D" id="3.30.70.100">
    <property type="match status" value="1"/>
</dbReference>
<dbReference type="RefSeq" id="WP_090100281.1">
    <property type="nucleotide sequence ID" value="NZ_FNIX01000010.1"/>
</dbReference>
<keyword evidence="2" id="KW-0503">Monooxygenase</keyword>
<evidence type="ECO:0000313" key="2">
    <source>
        <dbReference type="EMBL" id="SDP56637.1"/>
    </source>
</evidence>
<sequence length="97" mass="11018">MAHTALLKVTAKPGRASDVIDFYRATLAATRSRPGLIGLRVVREAEKPDNFMLIEQWDSREDQAAYAAWRATTPEISEAFSEMIESFSLEWWDEINA</sequence>
<dbReference type="Proteomes" id="UP000199691">
    <property type="component" value="Unassembled WGS sequence"/>
</dbReference>
<evidence type="ECO:0000313" key="3">
    <source>
        <dbReference type="Proteomes" id="UP000199691"/>
    </source>
</evidence>
<keyword evidence="3" id="KW-1185">Reference proteome</keyword>
<gene>
    <name evidence="2" type="ORF">SAMN05421507_110183</name>
</gene>
<dbReference type="EMBL" id="FNIX01000010">
    <property type="protein sequence ID" value="SDP56637.1"/>
    <property type="molecule type" value="Genomic_DNA"/>
</dbReference>
<dbReference type="OrthoDB" id="4304335at2"/>
<protein>
    <submittedName>
        <fullName evidence="2">Antibiotic biosynthesis monooxygenase</fullName>
    </submittedName>
</protein>
<dbReference type="SUPFAM" id="SSF54909">
    <property type="entry name" value="Dimeric alpha+beta barrel"/>
    <property type="match status" value="1"/>
</dbReference>
<dbReference type="Pfam" id="PF03992">
    <property type="entry name" value="ABM"/>
    <property type="match status" value="1"/>
</dbReference>